<dbReference type="InterPro" id="IPR053136">
    <property type="entry name" value="UTP_pyrophosphatase-like"/>
</dbReference>
<dbReference type="InterPro" id="IPR002725">
    <property type="entry name" value="YgjP-like_metallopeptidase"/>
</dbReference>
<organism evidence="2">
    <name type="scientific">uncultured Thiotrichaceae bacterium</name>
    <dbReference type="NCBI Taxonomy" id="298394"/>
    <lineage>
        <taxon>Bacteria</taxon>
        <taxon>Pseudomonadati</taxon>
        <taxon>Pseudomonadota</taxon>
        <taxon>Gammaproteobacteria</taxon>
        <taxon>Thiotrichales</taxon>
        <taxon>Thiotrichaceae</taxon>
        <taxon>environmental samples</taxon>
    </lineage>
</organism>
<dbReference type="Pfam" id="PF01863">
    <property type="entry name" value="YgjP-like"/>
    <property type="match status" value="1"/>
</dbReference>
<proteinExistence type="predicted"/>
<reference evidence="2" key="1">
    <citation type="submission" date="2020-01" db="EMBL/GenBank/DDBJ databases">
        <authorList>
            <person name="Meier V. D."/>
            <person name="Meier V D."/>
        </authorList>
    </citation>
    <scope>NUCLEOTIDE SEQUENCE</scope>
    <source>
        <strain evidence="2">HLG_WM_MAG_09</strain>
    </source>
</reference>
<dbReference type="CDD" id="cd07344">
    <property type="entry name" value="M48_yhfN_like"/>
    <property type="match status" value="1"/>
</dbReference>
<dbReference type="Gene3D" id="3.30.2010.10">
    <property type="entry name" value="Metalloproteases ('zincins'), catalytic domain"/>
    <property type="match status" value="1"/>
</dbReference>
<evidence type="ECO:0000313" key="2">
    <source>
        <dbReference type="EMBL" id="CAA6804506.1"/>
    </source>
</evidence>
<sequence length="249" mass="29191">MKSATLTLPDGRILNYHIRPSTRAKYMRMQFSVDKGLIVTQPKGISILRLTEWVHSKLDWISKVSLDVAAKREQLTPTEPLQRPDSLELTAINQNIRVQYILTKSRQIRMEHNKNGVLTLEGATDNTEHCILSLQKWTQNYAKQPLGLALQKESQRTGLSYESYRVKAQRSRWGSCSSRGNINLNYKLILMPTEWMRYTLIHELCHTQEMNHSKRFWALVEQHMPDYQRIHNEMKRADTVLPDWANYKL</sequence>
<gene>
    <name evidence="2" type="ORF">HELGO_WM73630</name>
</gene>
<dbReference type="AlphaFoldDB" id="A0A6S6SE74"/>
<evidence type="ECO:0000259" key="1">
    <source>
        <dbReference type="Pfam" id="PF01863"/>
    </source>
</evidence>
<dbReference type="EMBL" id="CACVAT010000067">
    <property type="protein sequence ID" value="CAA6804506.1"/>
    <property type="molecule type" value="Genomic_DNA"/>
</dbReference>
<accession>A0A6S6SE74</accession>
<feature type="domain" description="YgjP-like metallopeptidase" evidence="1">
    <location>
        <begin position="26"/>
        <end position="236"/>
    </location>
</feature>
<protein>
    <recommendedName>
        <fullName evidence="1">YgjP-like metallopeptidase domain-containing protein</fullName>
    </recommendedName>
</protein>
<dbReference type="PANTHER" id="PTHR30399">
    <property type="entry name" value="UNCHARACTERIZED PROTEIN YGJP"/>
    <property type="match status" value="1"/>
</dbReference>
<name>A0A6S6SE74_9GAMM</name>
<dbReference type="PANTHER" id="PTHR30399:SF1">
    <property type="entry name" value="UTP PYROPHOSPHATASE"/>
    <property type="match status" value="1"/>
</dbReference>